<accession>A0AAP8Q8S3</accession>
<name>A0AAP8Q8S3_BRELA</name>
<dbReference type="RefSeq" id="WP_104033616.1">
    <property type="nucleotide sequence ID" value="NZ_PRKQ01000047.1"/>
</dbReference>
<comment type="similarity">
    <text evidence="1">Belongs to the UPF0751 family.</text>
</comment>
<dbReference type="Proteomes" id="UP000239759">
    <property type="component" value="Unassembled WGS sequence"/>
</dbReference>
<sequence length="387" mass="44433">MIKLDEVLQIIKEDMIKTLEDTMPEHLSENKDLFDSYFEVLKSVEQLIETKKKNMSNWITHLDEGGEKRSISTDAEILITNKPDKLGDEKQEDTIDSSESSLFENIDNQIETIEKPMYLFERKILGGYLPKIDAIVPEGIVRRLGLEHHDYVYATEVASFNHFKKYHYELAKKVDIVIPIDRVEYKYCPIELDGSLLVVRKSLETDLDIRIDGVPQSIRIPDFEISRIKPPLSEGDIIDIAFPDGKPELCRITYVHRVDHLEIDQKSNKFQKKKDIQFTKDLKSVELNLEGKHVLIVGNDPNKVHYKEKIESRGGIFLSVDDKDSIASIEACVKKADVVILLLARLGHILMKQVKKLCKEWNVPFETTFNIGADKITQIVSEALISK</sequence>
<evidence type="ECO:0008006" key="4">
    <source>
        <dbReference type="Google" id="ProtNLM"/>
    </source>
</evidence>
<gene>
    <name evidence="2" type="ORF">C4A77_24200</name>
</gene>
<comment type="caution">
    <text evidence="2">The sequence shown here is derived from an EMBL/GenBank/DDBJ whole genome shotgun (WGS) entry which is preliminary data.</text>
</comment>
<protein>
    <recommendedName>
        <fullName evidence="4">DUF2325 domain-containing protein</fullName>
    </recommendedName>
</protein>
<evidence type="ECO:0000313" key="3">
    <source>
        <dbReference type="Proteomes" id="UP000239759"/>
    </source>
</evidence>
<dbReference type="EMBL" id="PRKQ01000047">
    <property type="protein sequence ID" value="PPA91168.1"/>
    <property type="molecule type" value="Genomic_DNA"/>
</dbReference>
<organism evidence="2 3">
    <name type="scientific">Brevibacillus laterosporus</name>
    <name type="common">Bacillus laterosporus</name>
    <dbReference type="NCBI Taxonomy" id="1465"/>
    <lineage>
        <taxon>Bacteria</taxon>
        <taxon>Bacillati</taxon>
        <taxon>Bacillota</taxon>
        <taxon>Bacilli</taxon>
        <taxon>Bacillales</taxon>
        <taxon>Paenibacillaceae</taxon>
        <taxon>Brevibacillus</taxon>
    </lineage>
</organism>
<proteinExistence type="inferred from homology"/>
<dbReference type="Pfam" id="PF10087">
    <property type="entry name" value="DUF2325"/>
    <property type="match status" value="1"/>
</dbReference>
<evidence type="ECO:0000313" key="2">
    <source>
        <dbReference type="EMBL" id="PPA91168.1"/>
    </source>
</evidence>
<evidence type="ECO:0000256" key="1">
    <source>
        <dbReference type="ARBA" id="ARBA00007189"/>
    </source>
</evidence>
<reference evidence="2 3" key="1">
    <citation type="submission" date="2018-02" db="EMBL/GenBank/DDBJ databases">
        <title>Comparative analysis of genomes of three Brevibacillus laterosporus strains producers of potent antimicrobials isolated from silage.</title>
        <authorList>
            <person name="Kojic M."/>
            <person name="Miljkovic M."/>
            <person name="Studholme D."/>
            <person name="Filipic B."/>
        </authorList>
    </citation>
    <scope>NUCLEOTIDE SEQUENCE [LARGE SCALE GENOMIC DNA]</scope>
    <source>
        <strain evidence="2 3">BGSP11</strain>
    </source>
</reference>
<dbReference type="InterPro" id="IPR016772">
    <property type="entry name" value="UCP020408"/>
</dbReference>
<dbReference type="AlphaFoldDB" id="A0AAP8Q8S3"/>